<dbReference type="SUPFAM" id="SSF47789">
    <property type="entry name" value="C-terminal domain of RNA polymerase alpha subunit"/>
    <property type="match status" value="1"/>
</dbReference>
<dbReference type="Proteomes" id="UP000268007">
    <property type="component" value="Unassembled WGS sequence"/>
</dbReference>
<evidence type="ECO:0000313" key="1">
    <source>
        <dbReference type="EMBL" id="RKR79945.1"/>
    </source>
</evidence>
<proteinExistence type="predicted"/>
<dbReference type="EMBL" id="RBKU01000001">
    <property type="protein sequence ID" value="RKR79945.1"/>
    <property type="molecule type" value="Genomic_DNA"/>
</dbReference>
<organism evidence="1 2">
    <name type="scientific">Mucilaginibacter gracilis</name>
    <dbReference type="NCBI Taxonomy" id="423350"/>
    <lineage>
        <taxon>Bacteria</taxon>
        <taxon>Pseudomonadati</taxon>
        <taxon>Bacteroidota</taxon>
        <taxon>Sphingobacteriia</taxon>
        <taxon>Sphingobacteriales</taxon>
        <taxon>Sphingobacteriaceae</taxon>
        <taxon>Mucilaginibacter</taxon>
    </lineage>
</organism>
<dbReference type="Gene3D" id="1.10.150.20">
    <property type="entry name" value="5' to 3' exonuclease, C-terminal subdomain"/>
    <property type="match status" value="1"/>
</dbReference>
<accession>A0A495IT39</accession>
<evidence type="ECO:0000313" key="2">
    <source>
        <dbReference type="Proteomes" id="UP000268007"/>
    </source>
</evidence>
<protein>
    <recommendedName>
        <fullName evidence="3">RNA polymerase alpha subunit</fullName>
    </recommendedName>
</protein>
<name>A0A495IT39_9SPHI</name>
<evidence type="ECO:0008006" key="3">
    <source>
        <dbReference type="Google" id="ProtNLM"/>
    </source>
</evidence>
<reference evidence="1 2" key="1">
    <citation type="submission" date="2018-10" db="EMBL/GenBank/DDBJ databases">
        <title>Genomic Encyclopedia of Archaeal and Bacterial Type Strains, Phase II (KMG-II): from individual species to whole genera.</title>
        <authorList>
            <person name="Goeker M."/>
        </authorList>
    </citation>
    <scope>NUCLEOTIDE SEQUENCE [LARGE SCALE GENOMIC DNA]</scope>
    <source>
        <strain evidence="1 2">DSM 18602</strain>
    </source>
</reference>
<comment type="caution">
    <text evidence="1">The sequence shown here is derived from an EMBL/GenBank/DDBJ whole genome shotgun (WGS) entry which is preliminary data.</text>
</comment>
<dbReference type="AlphaFoldDB" id="A0A495IT39"/>
<sequence>MDYLFIEYKNGYDDDVNSRFFDHDTESSGSGSVLNVPITEVEDFTVRMKNALLFMGVSHVAHLVKLSRVQLITAPGIGVKGRSLVQKYLQDMQLVNVEESTDDQKTWELGAANHVN</sequence>
<dbReference type="RefSeq" id="WP_121195546.1">
    <property type="nucleotide sequence ID" value="NZ_RBKU01000001.1"/>
</dbReference>
<keyword evidence="2" id="KW-1185">Reference proteome</keyword>
<gene>
    <name evidence="1" type="ORF">BDD43_0031</name>
</gene>